<dbReference type="GO" id="GO:0003677">
    <property type="term" value="F:DNA binding"/>
    <property type="evidence" value="ECO:0007669"/>
    <property type="project" value="UniProtKB-KW"/>
</dbReference>
<proteinExistence type="predicted"/>
<reference evidence="1" key="1">
    <citation type="submission" date="2022-09" db="EMBL/GenBank/DDBJ databases">
        <title>Novosphingobium sp. Nov., a polycyclic aromatic hydrocarbon-degrading bacterium isolated form mangrove sediments in HongKong.</title>
        <authorList>
            <person name="Hu Z."/>
        </authorList>
    </citation>
    <scope>NUCLEOTIDE SEQUENCE</scope>
    <source>
        <strain evidence="1">HK4-1</strain>
    </source>
</reference>
<name>A0ABT2I5T0_9SPHN</name>
<gene>
    <name evidence="1" type="ORF">NZK81_11480</name>
</gene>
<dbReference type="SUPFAM" id="SSF46785">
    <property type="entry name" value="Winged helix' DNA-binding domain"/>
    <property type="match status" value="1"/>
</dbReference>
<evidence type="ECO:0000313" key="2">
    <source>
        <dbReference type="Proteomes" id="UP001165583"/>
    </source>
</evidence>
<dbReference type="EMBL" id="JANZXA010000007">
    <property type="protein sequence ID" value="MCT2400175.1"/>
    <property type="molecule type" value="Genomic_DNA"/>
</dbReference>
<dbReference type="InterPro" id="IPR036390">
    <property type="entry name" value="WH_DNA-bd_sf"/>
</dbReference>
<dbReference type="Gene3D" id="1.10.10.10">
    <property type="entry name" value="Winged helix-like DNA-binding domain superfamily/Winged helix DNA-binding domain"/>
    <property type="match status" value="1"/>
</dbReference>
<keyword evidence="1" id="KW-0238">DNA-binding</keyword>
<keyword evidence="2" id="KW-1185">Reference proteome</keyword>
<organism evidence="1 2">
    <name type="scientific">Novosphingobium mangrovi</name>
    <name type="common">ex Huang et al. 2023</name>
    <dbReference type="NCBI Taxonomy" id="2976432"/>
    <lineage>
        <taxon>Bacteria</taxon>
        <taxon>Pseudomonadati</taxon>
        <taxon>Pseudomonadota</taxon>
        <taxon>Alphaproteobacteria</taxon>
        <taxon>Sphingomonadales</taxon>
        <taxon>Sphingomonadaceae</taxon>
        <taxon>Novosphingobium</taxon>
    </lineage>
</organism>
<dbReference type="InterPro" id="IPR036388">
    <property type="entry name" value="WH-like_DNA-bd_sf"/>
</dbReference>
<dbReference type="Proteomes" id="UP001165583">
    <property type="component" value="Unassembled WGS sequence"/>
</dbReference>
<comment type="caution">
    <text evidence="1">The sequence shown here is derived from an EMBL/GenBank/DDBJ whole genome shotgun (WGS) entry which is preliminary data.</text>
</comment>
<accession>A0ABT2I5T0</accession>
<evidence type="ECO:0000313" key="1">
    <source>
        <dbReference type="EMBL" id="MCT2400175.1"/>
    </source>
</evidence>
<sequence length="202" mass="23533">MTKVAKQDLPPTKRIKVLADELNELISQIETSQLATDDAEDLPEPPTVQDWLEAVLDAYNMRRQREKIFEDCQLFGEPTWDILLDLFIAELKNTRMQTTSVCIGAQVPQTTALRWIALLEREGLVHRYKDRNDSRRVYIQLTERALRKMVDVFYERCLIMRNRTRNKGSRNRLSSPDTSARNEARNTLLNETVARIRSEKVA</sequence>
<dbReference type="RefSeq" id="WP_260046221.1">
    <property type="nucleotide sequence ID" value="NZ_JANZXA010000007.1"/>
</dbReference>
<protein>
    <submittedName>
        <fullName evidence="1">Winged helix DNA-binding protein</fullName>
    </submittedName>
</protein>